<feature type="region of interest" description="Disordered" evidence="1">
    <location>
        <begin position="293"/>
        <end position="358"/>
    </location>
</feature>
<reference evidence="2 3" key="1">
    <citation type="submission" date="2019-11" db="EMBL/GenBank/DDBJ databases">
        <authorList>
            <person name="Cao P."/>
        </authorList>
    </citation>
    <scope>NUCLEOTIDE SEQUENCE [LARGE SCALE GENOMIC DNA]</scope>
    <source>
        <strain evidence="2 3">NEAU-AAG5</strain>
    </source>
</reference>
<comment type="caution">
    <text evidence="2">The sequence shown here is derived from an EMBL/GenBank/DDBJ whole genome shotgun (WGS) entry which is preliminary data.</text>
</comment>
<dbReference type="EMBL" id="WOFH01000014">
    <property type="protein sequence ID" value="MUN41477.1"/>
    <property type="molecule type" value="Genomic_DNA"/>
</dbReference>
<proteinExistence type="predicted"/>
<protein>
    <submittedName>
        <fullName evidence="2">Uncharacterized protein</fullName>
    </submittedName>
</protein>
<name>A0A7K1LAL5_9ACTN</name>
<evidence type="ECO:0000313" key="3">
    <source>
        <dbReference type="Proteomes" id="UP000432015"/>
    </source>
</evidence>
<accession>A0A7K1LAL5</accession>
<keyword evidence="3" id="KW-1185">Reference proteome</keyword>
<evidence type="ECO:0000313" key="2">
    <source>
        <dbReference type="EMBL" id="MUN41477.1"/>
    </source>
</evidence>
<organism evidence="2 3">
    <name type="scientific">Actinomadura litoris</name>
    <dbReference type="NCBI Taxonomy" id="2678616"/>
    <lineage>
        <taxon>Bacteria</taxon>
        <taxon>Bacillati</taxon>
        <taxon>Actinomycetota</taxon>
        <taxon>Actinomycetes</taxon>
        <taxon>Streptosporangiales</taxon>
        <taxon>Thermomonosporaceae</taxon>
        <taxon>Actinomadura</taxon>
    </lineage>
</organism>
<feature type="compositionally biased region" description="Basic and acidic residues" evidence="1">
    <location>
        <begin position="184"/>
        <end position="193"/>
    </location>
</feature>
<feature type="compositionally biased region" description="Gly residues" evidence="1">
    <location>
        <begin position="132"/>
        <end position="141"/>
    </location>
</feature>
<feature type="compositionally biased region" description="Pro residues" evidence="1">
    <location>
        <begin position="194"/>
        <end position="214"/>
    </location>
</feature>
<sequence>MTWFKVDDHLHSHSKTWAASLTAMGLWTVAGSWSSDQLTDGFIPEHMIPALSRGQVELAEELVKAGFWERAQGGYQFHEWAVDADGTVRNPTRDEAIAGRKKMSSGGELGNHRRWHEGKGKTDPSCRYCQKGGPGNGGRGASGASSGMPSGSHRVAPNPMSDSPVDNSQPDASDTSSDQQGYRVPDRVVHRVPDSPPNPPVPVPSQSRPVPPAGGSPSGEGEGDQSVYARARVREALRWLSSNYGLTDPEAADAWEAAKARAADPIRNPIPYLQRMVERGHLADIVGAIQTRTEGQAAGAEPGEELPPPELRFLPGGATSDSAATQPPLFIHAVPDEPDEPDADVESAEAAPLYDTTSGEDYRAAAPLLADLKRKWAAERAVAPDQTG</sequence>
<feature type="region of interest" description="Disordered" evidence="1">
    <location>
        <begin position="94"/>
        <end position="229"/>
    </location>
</feature>
<dbReference type="RefSeq" id="WP_156220646.1">
    <property type="nucleotide sequence ID" value="NZ_WOFH01000014.1"/>
</dbReference>
<feature type="compositionally biased region" description="Polar residues" evidence="1">
    <location>
        <begin position="160"/>
        <end position="180"/>
    </location>
</feature>
<feature type="compositionally biased region" description="Acidic residues" evidence="1">
    <location>
        <begin position="336"/>
        <end position="347"/>
    </location>
</feature>
<evidence type="ECO:0000256" key="1">
    <source>
        <dbReference type="SAM" id="MobiDB-lite"/>
    </source>
</evidence>
<dbReference type="AlphaFoldDB" id="A0A7K1LAL5"/>
<feature type="compositionally biased region" description="Low complexity" evidence="1">
    <location>
        <begin position="142"/>
        <end position="152"/>
    </location>
</feature>
<dbReference type="Proteomes" id="UP000432015">
    <property type="component" value="Unassembled WGS sequence"/>
</dbReference>
<gene>
    <name evidence="2" type="ORF">GNZ18_33525</name>
</gene>